<keyword evidence="2" id="KW-1185">Reference proteome</keyword>
<dbReference type="EMBL" id="OX395126">
    <property type="protein sequence ID" value="CAI5762693.1"/>
    <property type="molecule type" value="Genomic_DNA"/>
</dbReference>
<accession>A0AA35JQ78</accession>
<evidence type="ECO:0000313" key="1">
    <source>
        <dbReference type="EMBL" id="CAI5762693.1"/>
    </source>
</evidence>
<name>A0AA35JQ78_9SAUR</name>
<dbReference type="Proteomes" id="UP001178461">
    <property type="component" value="Chromosome 1"/>
</dbReference>
<sequence length="327" mass="34895">MHSVPLIVDLLDNKELLETCIDNTTDFPPAGGSAEALEQTGLGFTPLGTKEQPSDKADPLGEDASLKLKRLEAELNPLLVSQSNININKQQEVVKLTEKCLNNAIESPVSASVRLPPDIKSNILKAQAEAVNKVMREDSMSGNKNTNLQDAAGRSILLSGKVQNSPLRAHSPVFQESRERLKVIPISNAFIPNELNEDNAASSPEDSLSPPNLAPTEEAAIVKNSPEDLEILLTSQAENLIDFTEAMPRVSSPPTVLPRWLVPSGLVSNGPLGNDVALSLKAVKGSTEALTISAGSPPPLYSPPEIMPSPAAEDVTTRPKCLLTTEL</sequence>
<reference evidence="1" key="1">
    <citation type="submission" date="2022-12" db="EMBL/GenBank/DDBJ databases">
        <authorList>
            <person name="Alioto T."/>
            <person name="Alioto T."/>
            <person name="Gomez Garrido J."/>
        </authorList>
    </citation>
    <scope>NUCLEOTIDE SEQUENCE</scope>
</reference>
<gene>
    <name evidence="1" type="ORF">PODLI_1B010052</name>
</gene>
<organism evidence="1 2">
    <name type="scientific">Podarcis lilfordi</name>
    <name type="common">Lilford's wall lizard</name>
    <dbReference type="NCBI Taxonomy" id="74358"/>
    <lineage>
        <taxon>Eukaryota</taxon>
        <taxon>Metazoa</taxon>
        <taxon>Chordata</taxon>
        <taxon>Craniata</taxon>
        <taxon>Vertebrata</taxon>
        <taxon>Euteleostomi</taxon>
        <taxon>Lepidosauria</taxon>
        <taxon>Squamata</taxon>
        <taxon>Bifurcata</taxon>
        <taxon>Unidentata</taxon>
        <taxon>Episquamata</taxon>
        <taxon>Laterata</taxon>
        <taxon>Lacertibaenia</taxon>
        <taxon>Lacertidae</taxon>
        <taxon>Podarcis</taxon>
    </lineage>
</organism>
<proteinExistence type="predicted"/>
<evidence type="ECO:0000313" key="2">
    <source>
        <dbReference type="Proteomes" id="UP001178461"/>
    </source>
</evidence>
<dbReference type="AlphaFoldDB" id="A0AA35JQ78"/>
<protein>
    <submittedName>
        <fullName evidence="1">Uncharacterized protein</fullName>
    </submittedName>
</protein>